<feature type="compositionally biased region" description="Basic and acidic residues" evidence="1">
    <location>
        <begin position="119"/>
        <end position="128"/>
    </location>
</feature>
<evidence type="ECO:0000256" key="1">
    <source>
        <dbReference type="SAM" id="MobiDB-lite"/>
    </source>
</evidence>
<dbReference type="RefSeq" id="WP_120584650.1">
    <property type="nucleotide sequence ID" value="NZ_RAWI01000183.1"/>
</dbReference>
<comment type="caution">
    <text evidence="3">The sequence shown here is derived from an EMBL/GenBank/DDBJ whole genome shotgun (WGS) entry which is preliminary data.</text>
</comment>
<organism evidence="3 4">
    <name type="scientific">Corallococcus praedator</name>
    <dbReference type="NCBI Taxonomy" id="2316724"/>
    <lineage>
        <taxon>Bacteria</taxon>
        <taxon>Pseudomonadati</taxon>
        <taxon>Myxococcota</taxon>
        <taxon>Myxococcia</taxon>
        <taxon>Myxococcales</taxon>
        <taxon>Cystobacterineae</taxon>
        <taxon>Myxococcaceae</taxon>
        <taxon>Corallococcus</taxon>
    </lineage>
</organism>
<dbReference type="InterPro" id="IPR036034">
    <property type="entry name" value="PDZ_sf"/>
</dbReference>
<reference evidence="3 4" key="1">
    <citation type="submission" date="2018-09" db="EMBL/GenBank/DDBJ databases">
        <authorList>
            <person name="Livingstone P.G."/>
            <person name="Whitworth D.E."/>
        </authorList>
    </citation>
    <scope>NUCLEOTIDE SEQUENCE [LARGE SCALE GENOMIC DNA]</scope>
    <source>
        <strain evidence="3 4">CA031B</strain>
    </source>
</reference>
<feature type="region of interest" description="Disordered" evidence="1">
    <location>
        <begin position="106"/>
        <end position="128"/>
    </location>
</feature>
<dbReference type="Gene3D" id="2.30.42.10">
    <property type="match status" value="1"/>
</dbReference>
<keyword evidence="2" id="KW-0732">Signal</keyword>
<dbReference type="Proteomes" id="UP000278907">
    <property type="component" value="Unassembled WGS sequence"/>
</dbReference>
<evidence type="ECO:0000313" key="3">
    <source>
        <dbReference type="EMBL" id="RKI03247.1"/>
    </source>
</evidence>
<accession>A0ABX9QE00</accession>
<name>A0ABX9QE00_9BACT</name>
<evidence type="ECO:0000313" key="4">
    <source>
        <dbReference type="Proteomes" id="UP000278907"/>
    </source>
</evidence>
<feature type="signal peptide" evidence="2">
    <location>
        <begin position="1"/>
        <end position="22"/>
    </location>
</feature>
<dbReference type="EMBL" id="RAWI01000183">
    <property type="protein sequence ID" value="RKI03247.1"/>
    <property type="molecule type" value="Genomic_DNA"/>
</dbReference>
<feature type="chain" id="PRO_5045973894" description="PDZ domain-containing protein" evidence="2">
    <location>
        <begin position="23"/>
        <end position="484"/>
    </location>
</feature>
<protein>
    <recommendedName>
        <fullName evidence="5">PDZ domain-containing protein</fullName>
    </recommendedName>
</protein>
<evidence type="ECO:0008006" key="5">
    <source>
        <dbReference type="Google" id="ProtNLM"/>
    </source>
</evidence>
<gene>
    <name evidence="3" type="ORF">D7Y13_22555</name>
</gene>
<proteinExistence type="predicted"/>
<evidence type="ECO:0000256" key="2">
    <source>
        <dbReference type="SAM" id="SignalP"/>
    </source>
</evidence>
<dbReference type="SUPFAM" id="SSF50156">
    <property type="entry name" value="PDZ domain-like"/>
    <property type="match status" value="1"/>
</dbReference>
<keyword evidence="4" id="KW-1185">Reference proteome</keyword>
<sequence>MPAVSLLLSAATSLFTTTWLLAAAPFTVTVEPVGLSVRSDGDEVVVTRVVPGSPAALEGMKSRMRIERIHNPIRLFSQGPLMKLDAEDLQAALTPTWGEPLVLTVGPQGKKPGQTFTLRRTDPAPRDEFPVLPLPDAQVRRLTVNQQSRYSVRLSQFMSGQPAPPRKPSLELQQEDTTVWVTGGQLRVMDGGGFTGQWVHPRFILKSACPLVLEKLEVSGPGPGVPRTLRLEPTSRRPTHEFRVDLPLWSHQDVTKACAAGRSELTASLAATLSCAQDPILKKTLPVKLALTCEQPLPPGRSDALELLVNRSDRSYLVGAKAVLTLDVLLSTLFPPAASVAMVQVDTQGRVIRRFTNKPVPADARAVSAEVTIDTQMARTVRLAAELKFADGSTRLTAAEEVTIRTPEQLAQHRQDQQKGYVGLMEISDRLRKELKSACADPDGTVAWLQQQPEVASAANHEGHSISYMMKDSGESLSIMCHRR</sequence>